<dbReference type="InterPro" id="IPR009061">
    <property type="entry name" value="DNA-bd_dom_put_sf"/>
</dbReference>
<name>A0A2C6DJT3_9GAMM</name>
<evidence type="ECO:0000313" key="5">
    <source>
        <dbReference type="Proteomes" id="UP000373449"/>
    </source>
</evidence>
<evidence type="ECO:0000259" key="1">
    <source>
        <dbReference type="PROSITE" id="PS51702"/>
    </source>
</evidence>
<dbReference type="InterPro" id="IPR003314">
    <property type="entry name" value="Mu-type_HTH"/>
</dbReference>
<dbReference type="OrthoDB" id="5676324at2"/>
<dbReference type="Gene3D" id="1.10.10.10">
    <property type="entry name" value="Winged helix-like DNA-binding domain superfamily/Winged helix DNA-binding domain"/>
    <property type="match status" value="1"/>
</dbReference>
<protein>
    <submittedName>
        <fullName evidence="2">DNA-binding protein</fullName>
    </submittedName>
    <submittedName>
        <fullName evidence="3">Mu DNA-binding domain</fullName>
    </submittedName>
</protein>
<dbReference type="Proteomes" id="UP000224974">
    <property type="component" value="Unassembled WGS sequence"/>
</dbReference>
<dbReference type="GO" id="GO:0003677">
    <property type="term" value="F:DNA binding"/>
    <property type="evidence" value="ECO:0007669"/>
    <property type="project" value="UniProtKB-KW"/>
</dbReference>
<evidence type="ECO:0000313" key="2">
    <source>
        <dbReference type="EMBL" id="PHI28963.1"/>
    </source>
</evidence>
<dbReference type="EMBL" id="PDDX01000001">
    <property type="protein sequence ID" value="PHI28963.1"/>
    <property type="molecule type" value="Genomic_DNA"/>
</dbReference>
<sequence length="128" mass="14156">MKKEWFSTNELTGIAGLPSTIQGINQKARREHWTSRKRLGIQGKALEYHIDSIPDKAKNILRAHENGAQYMANGNDPFTIWVTAYNQLTPSERDQIITLIVRSGVIGLMAKINTSAPAAIPDAELAEA</sequence>
<reference evidence="2" key="1">
    <citation type="submission" date="2017-09" db="EMBL/GenBank/DDBJ databases">
        <title>FDA dAtabase for Regulatory Grade micrObial Sequences (FDA-ARGOS): Supporting development and validation of Infectious Disease Dx tests.</title>
        <authorList>
            <person name="Minogue T."/>
            <person name="Wolcott M."/>
            <person name="Wasieloski L."/>
            <person name="Aguilar W."/>
            <person name="Moore D."/>
            <person name="Tallon L.J."/>
            <person name="Sadzewicz L."/>
            <person name="Ott S."/>
            <person name="Zhao X."/>
            <person name="Nagaraj S."/>
            <person name="Vavikolanu K."/>
            <person name="Aluvathingal J."/>
            <person name="Nadendla S."/>
            <person name="Sichtig H."/>
        </authorList>
    </citation>
    <scope>NUCLEOTIDE SEQUENCE</scope>
    <source>
        <strain evidence="2">FDAARGOS_387</strain>
    </source>
</reference>
<feature type="domain" description="HTH Mu-type" evidence="1">
    <location>
        <begin position="2"/>
        <end position="69"/>
    </location>
</feature>
<dbReference type="SUPFAM" id="SSF46955">
    <property type="entry name" value="Putative DNA-binding domain"/>
    <property type="match status" value="1"/>
</dbReference>
<keyword evidence="4" id="KW-1185">Reference proteome</keyword>
<dbReference type="RefSeq" id="WP_029094362.1">
    <property type="nucleotide sequence ID" value="NZ_BRLG01000020.1"/>
</dbReference>
<proteinExistence type="predicted"/>
<dbReference type="AlphaFoldDB" id="A0A2C6DJT3"/>
<accession>A0A2C6DJT3</accession>
<dbReference type="STRING" id="1111728.GCA_000427805_01262"/>
<dbReference type="EMBL" id="CAADJA010000002">
    <property type="protein sequence ID" value="VFS47095.1"/>
    <property type="molecule type" value="Genomic_DNA"/>
</dbReference>
<evidence type="ECO:0000313" key="4">
    <source>
        <dbReference type="Proteomes" id="UP000224974"/>
    </source>
</evidence>
<dbReference type="Pfam" id="PF02316">
    <property type="entry name" value="HTH_Tnp_Mu_1"/>
    <property type="match status" value="1"/>
</dbReference>
<evidence type="ECO:0000313" key="3">
    <source>
        <dbReference type="EMBL" id="VFS47095.1"/>
    </source>
</evidence>
<reference evidence="3 5" key="3">
    <citation type="submission" date="2019-03" db="EMBL/GenBank/DDBJ databases">
        <authorList>
            <consortium name="Pathogen Informatics"/>
        </authorList>
    </citation>
    <scope>NUCLEOTIDE SEQUENCE [LARGE SCALE GENOMIC DNA]</scope>
    <source>
        <strain evidence="3 5">NCTC12282</strain>
    </source>
</reference>
<reference evidence="4" key="2">
    <citation type="submission" date="2017-09" db="EMBL/GenBank/DDBJ databases">
        <title>FDA dAtabase for Regulatory Grade micrObial Sequences (FDA-ARGOS): Supporting development and validation of Infectious Disease Dx tests.</title>
        <authorList>
            <person name="Minogue T."/>
            <person name="Wolcott M."/>
            <person name="Wasieloski L."/>
            <person name="Aguilar W."/>
            <person name="Moore D."/>
            <person name="Tallon L."/>
            <person name="Sadzewicz L."/>
            <person name="Ott S."/>
            <person name="Zhao X."/>
            <person name="Nagaraj S."/>
            <person name="Vavikolanu K."/>
            <person name="Aluvathingal J."/>
            <person name="Nadendla S."/>
            <person name="Sichtig H."/>
        </authorList>
    </citation>
    <scope>NUCLEOTIDE SEQUENCE [LARGE SCALE GENOMIC DNA]</scope>
    <source>
        <strain evidence="4">FDAARGOS_387</strain>
    </source>
</reference>
<organism evidence="2 4">
    <name type="scientific">Budvicia aquatica</name>
    <dbReference type="NCBI Taxonomy" id="82979"/>
    <lineage>
        <taxon>Bacteria</taxon>
        <taxon>Pseudomonadati</taxon>
        <taxon>Pseudomonadota</taxon>
        <taxon>Gammaproteobacteria</taxon>
        <taxon>Enterobacterales</taxon>
        <taxon>Budviciaceae</taxon>
        <taxon>Budvicia</taxon>
    </lineage>
</organism>
<keyword evidence="2" id="KW-0238">DNA-binding</keyword>
<dbReference type="PROSITE" id="PS51702">
    <property type="entry name" value="HTH_MU"/>
    <property type="match status" value="1"/>
</dbReference>
<gene>
    <name evidence="2" type="ORF">CRN84_06360</name>
    <name evidence="3" type="ORF">NCTC12282_02029</name>
</gene>
<dbReference type="Proteomes" id="UP000373449">
    <property type="component" value="Unassembled WGS sequence"/>
</dbReference>
<dbReference type="InterPro" id="IPR036388">
    <property type="entry name" value="WH-like_DNA-bd_sf"/>
</dbReference>